<dbReference type="EMBL" id="JBFOLK010000008">
    <property type="protein sequence ID" value="KAL2492668.1"/>
    <property type="molecule type" value="Genomic_DNA"/>
</dbReference>
<dbReference type="InterPro" id="IPR013955">
    <property type="entry name" value="Rep_factor-A_C"/>
</dbReference>
<dbReference type="Proteomes" id="UP001604336">
    <property type="component" value="Unassembled WGS sequence"/>
</dbReference>
<dbReference type="SUPFAM" id="SSF50249">
    <property type="entry name" value="Nucleic acid-binding proteins"/>
    <property type="match status" value="1"/>
</dbReference>
<protein>
    <submittedName>
        <fullName evidence="2">Replication factor A C-terminal domain-containing protein</fullName>
    </submittedName>
</protein>
<keyword evidence="3" id="KW-1185">Reference proteome</keyword>
<organism evidence="2 3">
    <name type="scientific">Abeliophyllum distichum</name>
    <dbReference type="NCBI Taxonomy" id="126358"/>
    <lineage>
        <taxon>Eukaryota</taxon>
        <taxon>Viridiplantae</taxon>
        <taxon>Streptophyta</taxon>
        <taxon>Embryophyta</taxon>
        <taxon>Tracheophyta</taxon>
        <taxon>Spermatophyta</taxon>
        <taxon>Magnoliopsida</taxon>
        <taxon>eudicotyledons</taxon>
        <taxon>Gunneridae</taxon>
        <taxon>Pentapetalae</taxon>
        <taxon>asterids</taxon>
        <taxon>lamiids</taxon>
        <taxon>Lamiales</taxon>
        <taxon>Oleaceae</taxon>
        <taxon>Forsythieae</taxon>
        <taxon>Abeliophyllum</taxon>
    </lineage>
</organism>
<sequence length="280" mass="32396">MCLHFTTLVQKTNYYRQAFESVIFPRCVIINKKETTPSSLMHLSHRVDENVENLNRLIVEKSHFIASPAKVPVPDDNKITDIKNISGLHHMQTYLWVKAKANLQKQEQAYWYMSCSNCNKLSDDDSNEVFECVFCKCKQAYGAPRARGTIQLEDATSSLLAIIIGPPAENFFKCSAYDLMKGTTPNEKSDIVQKMRTSIKEDMLFYVKVVPKEKEEGHWEGMREQEKKTIIVAGRRVGLRTRWSKERKRTDSGTKPYDARVYTLDIRERDPKQSSSVEEW</sequence>
<reference evidence="3" key="1">
    <citation type="submission" date="2024-07" db="EMBL/GenBank/DDBJ databases">
        <title>Two chromosome-level genome assemblies of Korean endemic species Abeliophyllum distichum and Forsythia ovata (Oleaceae).</title>
        <authorList>
            <person name="Jang H."/>
        </authorList>
    </citation>
    <scope>NUCLEOTIDE SEQUENCE [LARGE SCALE GENOMIC DNA]</scope>
</reference>
<accession>A0ABD1RY75</accession>
<dbReference type="AlphaFoldDB" id="A0ABD1RY75"/>
<dbReference type="Gene3D" id="2.40.50.140">
    <property type="entry name" value="Nucleic acid-binding proteins"/>
    <property type="match status" value="1"/>
</dbReference>
<evidence type="ECO:0000259" key="1">
    <source>
        <dbReference type="Pfam" id="PF08646"/>
    </source>
</evidence>
<evidence type="ECO:0000313" key="3">
    <source>
        <dbReference type="Proteomes" id="UP001604336"/>
    </source>
</evidence>
<evidence type="ECO:0000313" key="2">
    <source>
        <dbReference type="EMBL" id="KAL2492668.1"/>
    </source>
</evidence>
<gene>
    <name evidence="2" type="ORF">Adt_28296</name>
</gene>
<feature type="domain" description="Replication factor A C-terminal" evidence="1">
    <location>
        <begin position="94"/>
        <end position="210"/>
    </location>
</feature>
<proteinExistence type="predicted"/>
<dbReference type="InterPro" id="IPR012340">
    <property type="entry name" value="NA-bd_OB-fold"/>
</dbReference>
<dbReference type="Pfam" id="PF08646">
    <property type="entry name" value="Rep_fac-A_C"/>
    <property type="match status" value="1"/>
</dbReference>
<name>A0ABD1RY75_9LAMI</name>
<comment type="caution">
    <text evidence="2">The sequence shown here is derived from an EMBL/GenBank/DDBJ whole genome shotgun (WGS) entry which is preliminary data.</text>
</comment>